<protein>
    <recommendedName>
        <fullName evidence="2">SWIM-type domain-containing protein</fullName>
    </recommendedName>
</protein>
<dbReference type="EMBL" id="LS483452">
    <property type="protein sequence ID" value="SQH77300.1"/>
    <property type="molecule type" value="Genomic_DNA"/>
</dbReference>
<organism evidence="3 4">
    <name type="scientific">Shewanella benthica</name>
    <dbReference type="NCBI Taxonomy" id="43661"/>
    <lineage>
        <taxon>Bacteria</taxon>
        <taxon>Pseudomonadati</taxon>
        <taxon>Pseudomonadota</taxon>
        <taxon>Gammaproteobacteria</taxon>
        <taxon>Alteromonadales</taxon>
        <taxon>Shewanellaceae</taxon>
        <taxon>Shewanella</taxon>
    </lineage>
</organism>
<dbReference type="InterPro" id="IPR007527">
    <property type="entry name" value="Znf_SWIM"/>
</dbReference>
<name>A0A330M8G4_9GAMM</name>
<feature type="domain" description="SWIM-type" evidence="2">
    <location>
        <begin position="16"/>
        <end position="53"/>
    </location>
</feature>
<dbReference type="AlphaFoldDB" id="A0A330M8G4"/>
<evidence type="ECO:0000256" key="1">
    <source>
        <dbReference type="PROSITE-ProRule" id="PRU00325"/>
    </source>
</evidence>
<sequence length="103" mass="11713">MSEWNFEVQGSKPEPYIVVCKEIEQNLIVECNCAAGIYGKLCKHKIDVIQNQIAAGTEIGRRLSFNSYDSILRELSNIEMEMATLKKRQTRAKKSLTNMMKGV</sequence>
<gene>
    <name evidence="3" type="ORF">SHEWBE_3337</name>
</gene>
<dbReference type="KEGG" id="sbk:SHEWBE_3337"/>
<evidence type="ECO:0000313" key="4">
    <source>
        <dbReference type="Proteomes" id="UP000250123"/>
    </source>
</evidence>
<keyword evidence="1" id="KW-0479">Metal-binding</keyword>
<keyword evidence="1" id="KW-0863">Zinc-finger</keyword>
<dbReference type="Proteomes" id="UP000250123">
    <property type="component" value="Chromosome SHEWBE"/>
</dbReference>
<accession>A0A330M8G4</accession>
<proteinExistence type="predicted"/>
<evidence type="ECO:0000313" key="3">
    <source>
        <dbReference type="EMBL" id="SQH77300.1"/>
    </source>
</evidence>
<reference evidence="4" key="1">
    <citation type="submission" date="2018-06" db="EMBL/GenBank/DDBJ databases">
        <authorList>
            <person name="Cea G.-C."/>
            <person name="William W."/>
        </authorList>
    </citation>
    <scope>NUCLEOTIDE SEQUENCE [LARGE SCALE GENOMIC DNA]</scope>
    <source>
        <strain evidence="4">DB21MT-2</strain>
    </source>
</reference>
<dbReference type="RefSeq" id="WP_112353232.1">
    <property type="nucleotide sequence ID" value="NZ_LS483452.1"/>
</dbReference>
<dbReference type="PROSITE" id="PS50966">
    <property type="entry name" value="ZF_SWIM"/>
    <property type="match status" value="1"/>
</dbReference>
<dbReference type="OrthoDB" id="7875935at2"/>
<keyword evidence="1" id="KW-0862">Zinc</keyword>
<dbReference type="GO" id="GO:0008270">
    <property type="term" value="F:zinc ion binding"/>
    <property type="evidence" value="ECO:0007669"/>
    <property type="project" value="UniProtKB-KW"/>
</dbReference>
<evidence type="ECO:0000259" key="2">
    <source>
        <dbReference type="PROSITE" id="PS50966"/>
    </source>
</evidence>